<proteinExistence type="predicted"/>
<dbReference type="EMBL" id="DACQKT010000034">
    <property type="protein sequence ID" value="HAS6680262.1"/>
    <property type="molecule type" value="Genomic_DNA"/>
</dbReference>
<accession>A0A8H9K3Q9</accession>
<dbReference type="RefSeq" id="WP_024700487.1">
    <property type="nucleotide sequence ID" value="NZ_CP047992.1"/>
</dbReference>
<name>A0A8H9K3Q9_VIBPH</name>
<evidence type="ECO:0000313" key="1">
    <source>
        <dbReference type="EMBL" id="HAS6680262.1"/>
    </source>
</evidence>
<sequence length="158" mass="18429">MSIKQKLHHLFVELFIAPKEQKSRSYHDLDPKITPLVDALNSLENVTTIASCQGHAVGWLEAPYVYFNASVPMVQKIVTIIRQAHLNDKFHHAWKITGEFNEQNQLTFTLSSPYYDENYLEKRIISLAWHREKVDQDINTLVQIINQITHEHNSCNLY</sequence>
<protein>
    <submittedName>
        <fullName evidence="1">Uncharacterized protein</fullName>
    </submittedName>
</protein>
<organism evidence="1">
    <name type="scientific">Vibrio parahaemolyticus</name>
    <dbReference type="NCBI Taxonomy" id="670"/>
    <lineage>
        <taxon>Bacteria</taxon>
        <taxon>Pseudomonadati</taxon>
        <taxon>Pseudomonadota</taxon>
        <taxon>Gammaproteobacteria</taxon>
        <taxon>Vibrionales</taxon>
        <taxon>Vibrionaceae</taxon>
        <taxon>Vibrio</taxon>
    </lineage>
</organism>
<comment type="caution">
    <text evidence="1">The sequence shown here is derived from an EMBL/GenBank/DDBJ whole genome shotgun (WGS) entry which is preliminary data.</text>
</comment>
<dbReference type="Proteomes" id="UP000856022">
    <property type="component" value="Unassembled WGS sequence"/>
</dbReference>
<gene>
    <name evidence="1" type="ORF">I7278_26175</name>
</gene>
<reference evidence="1" key="1">
    <citation type="journal article" date="2018" name="Genome Biol.">
        <title>SKESA: strategic k-mer extension for scrupulous assemblies.</title>
        <authorList>
            <person name="Souvorov A."/>
            <person name="Agarwala R."/>
            <person name="Lipman D.J."/>
        </authorList>
    </citation>
    <scope>NUCLEOTIDE SEQUENCE</scope>
    <source>
        <strain evidence="1">1930</strain>
    </source>
</reference>
<reference evidence="1" key="2">
    <citation type="submission" date="2019-12" db="EMBL/GenBank/DDBJ databases">
        <authorList>
            <consortium name="NCBI Pathogen Detection Project"/>
        </authorList>
    </citation>
    <scope>NUCLEOTIDE SEQUENCE</scope>
    <source>
        <strain evidence="1">1930</strain>
    </source>
</reference>
<dbReference type="AlphaFoldDB" id="A0A8H9K3Q9"/>